<dbReference type="RefSeq" id="XP_056767057.1">
    <property type="nucleotide sequence ID" value="XM_056908439.1"/>
</dbReference>
<accession>A0AAD6C864</accession>
<sequence>MGDSKRRSLDFKILPATEADCATIASIEAISNCEASKTKPENNISRVIFGPSNDTSLRAKDLLDKLQNDKSMQMWKVVISDDNGEDKIIALSIWHYYLEPKVIEDWKDIEWPPTAHAEGCNAYIRSATAMRKKHMSGKIFGHLQVLATLPQYRGYGIGSTLMKRGLEEGTKNGLTDFWLEASNDGHDLYEKFGFRDVEPNLIDLEKYGGEGIAAVRTMRRVPN</sequence>
<protein>
    <recommendedName>
        <fullName evidence="1">N-acetyltransferase domain-containing protein</fullName>
    </recommendedName>
</protein>
<reference evidence="2" key="2">
    <citation type="journal article" date="2023" name="IMA Fungus">
        <title>Comparative genomic study of the Penicillium genus elucidates a diverse pangenome and 15 lateral gene transfer events.</title>
        <authorList>
            <person name="Petersen C."/>
            <person name="Sorensen T."/>
            <person name="Nielsen M.R."/>
            <person name="Sondergaard T.E."/>
            <person name="Sorensen J.L."/>
            <person name="Fitzpatrick D.A."/>
            <person name="Frisvad J.C."/>
            <person name="Nielsen K.L."/>
        </authorList>
    </citation>
    <scope>NUCLEOTIDE SEQUENCE</scope>
    <source>
        <strain evidence="2">IBT 16125</strain>
    </source>
</reference>
<dbReference type="PROSITE" id="PS51186">
    <property type="entry name" value="GNAT"/>
    <property type="match status" value="1"/>
</dbReference>
<keyword evidence="3" id="KW-1185">Reference proteome</keyword>
<evidence type="ECO:0000313" key="2">
    <source>
        <dbReference type="EMBL" id="KAJ5454101.1"/>
    </source>
</evidence>
<dbReference type="EMBL" id="JAPVEA010000005">
    <property type="protein sequence ID" value="KAJ5454101.1"/>
    <property type="molecule type" value="Genomic_DNA"/>
</dbReference>
<evidence type="ECO:0000313" key="3">
    <source>
        <dbReference type="Proteomes" id="UP001213681"/>
    </source>
</evidence>
<dbReference type="Proteomes" id="UP001213681">
    <property type="component" value="Unassembled WGS sequence"/>
</dbReference>
<dbReference type="InterPro" id="IPR000182">
    <property type="entry name" value="GNAT_dom"/>
</dbReference>
<proteinExistence type="predicted"/>
<reference evidence="2" key="1">
    <citation type="submission" date="2022-12" db="EMBL/GenBank/DDBJ databases">
        <authorList>
            <person name="Petersen C."/>
        </authorList>
    </citation>
    <scope>NUCLEOTIDE SEQUENCE</scope>
    <source>
        <strain evidence="2">IBT 16125</strain>
    </source>
</reference>
<dbReference type="GeneID" id="81598682"/>
<dbReference type="CDD" id="cd04301">
    <property type="entry name" value="NAT_SF"/>
    <property type="match status" value="1"/>
</dbReference>
<gene>
    <name evidence="2" type="ORF">N7458_005057</name>
</gene>
<organism evidence="2 3">
    <name type="scientific">Penicillium daleae</name>
    <dbReference type="NCBI Taxonomy" id="63821"/>
    <lineage>
        <taxon>Eukaryota</taxon>
        <taxon>Fungi</taxon>
        <taxon>Dikarya</taxon>
        <taxon>Ascomycota</taxon>
        <taxon>Pezizomycotina</taxon>
        <taxon>Eurotiomycetes</taxon>
        <taxon>Eurotiomycetidae</taxon>
        <taxon>Eurotiales</taxon>
        <taxon>Aspergillaceae</taxon>
        <taxon>Penicillium</taxon>
    </lineage>
</organism>
<dbReference type="InterPro" id="IPR052523">
    <property type="entry name" value="Trichothecene_AcTrans"/>
</dbReference>
<dbReference type="AlphaFoldDB" id="A0AAD6C864"/>
<dbReference type="PANTHER" id="PTHR42791">
    <property type="entry name" value="GNAT FAMILY ACETYLTRANSFERASE"/>
    <property type="match status" value="1"/>
</dbReference>
<name>A0AAD6C864_9EURO</name>
<dbReference type="GO" id="GO:0016747">
    <property type="term" value="F:acyltransferase activity, transferring groups other than amino-acyl groups"/>
    <property type="evidence" value="ECO:0007669"/>
    <property type="project" value="InterPro"/>
</dbReference>
<dbReference type="InterPro" id="IPR016181">
    <property type="entry name" value="Acyl_CoA_acyltransferase"/>
</dbReference>
<dbReference type="PANTHER" id="PTHR42791:SF1">
    <property type="entry name" value="N-ACETYLTRANSFERASE DOMAIN-CONTAINING PROTEIN"/>
    <property type="match status" value="1"/>
</dbReference>
<evidence type="ECO:0000259" key="1">
    <source>
        <dbReference type="PROSITE" id="PS51186"/>
    </source>
</evidence>
<dbReference type="Gene3D" id="3.40.630.30">
    <property type="match status" value="1"/>
</dbReference>
<dbReference type="SUPFAM" id="SSF55729">
    <property type="entry name" value="Acyl-CoA N-acyltransferases (Nat)"/>
    <property type="match status" value="1"/>
</dbReference>
<comment type="caution">
    <text evidence="2">The sequence shown here is derived from an EMBL/GenBank/DDBJ whole genome shotgun (WGS) entry which is preliminary data.</text>
</comment>
<dbReference type="Pfam" id="PF13508">
    <property type="entry name" value="Acetyltransf_7"/>
    <property type="match status" value="1"/>
</dbReference>
<feature type="domain" description="N-acetyltransferase" evidence="1">
    <location>
        <begin position="77"/>
        <end position="219"/>
    </location>
</feature>